<dbReference type="CDD" id="cd00272">
    <property type="entry name" value="Chemokine_CC"/>
    <property type="match status" value="1"/>
</dbReference>
<keyword evidence="4 5" id="KW-0732">Signal</keyword>
<keyword evidence="7" id="KW-1185">Reference proteome</keyword>
<dbReference type="Gene3D" id="2.40.50.40">
    <property type="match status" value="1"/>
</dbReference>
<dbReference type="InterPro" id="IPR036048">
    <property type="entry name" value="Interleukin_8-like_sf"/>
</dbReference>
<reference evidence="8" key="1">
    <citation type="submission" date="2025-08" db="UniProtKB">
        <authorList>
            <consortium name="RefSeq"/>
        </authorList>
    </citation>
    <scope>IDENTIFICATION</scope>
</reference>
<dbReference type="InterPro" id="IPR039809">
    <property type="entry name" value="Chemokine_b/g/d"/>
</dbReference>
<dbReference type="PANTHER" id="PTHR12015">
    <property type="entry name" value="SMALL INDUCIBLE CYTOKINE A"/>
    <property type="match status" value="1"/>
</dbReference>
<dbReference type="SUPFAM" id="SSF54117">
    <property type="entry name" value="Interleukin 8-like chemokines"/>
    <property type="match status" value="1"/>
</dbReference>
<name>A0ABM5ELS6_9SAUR</name>
<feature type="domain" description="Chemokine interleukin-8-like" evidence="6">
    <location>
        <begin position="50"/>
        <end position="108"/>
    </location>
</feature>
<evidence type="ECO:0000256" key="2">
    <source>
        <dbReference type="ARBA" id="ARBA00022514"/>
    </source>
</evidence>
<feature type="signal peptide" evidence="5">
    <location>
        <begin position="1"/>
        <end position="25"/>
    </location>
</feature>
<dbReference type="Pfam" id="PF00048">
    <property type="entry name" value="IL8"/>
    <property type="match status" value="1"/>
</dbReference>
<gene>
    <name evidence="8" type="primary">LOC140701673</name>
</gene>
<sequence>MKISGTALPLFVFLLVASFVLVSNTADEDTKVQAEAAHSLLPDLGDLIGPDKCCHNYTSKAVPCHLLKSYFYADGQCFLHAIIFVSRKNKKICANPEDKWVQKCQRELPPPEY</sequence>
<dbReference type="GeneID" id="140701673"/>
<keyword evidence="3" id="KW-0964">Secreted</keyword>
<evidence type="ECO:0000256" key="1">
    <source>
        <dbReference type="ARBA" id="ARBA00004613"/>
    </source>
</evidence>
<comment type="subcellular location">
    <subcellularLocation>
        <location evidence="1">Secreted</location>
    </subcellularLocation>
</comment>
<evidence type="ECO:0000313" key="7">
    <source>
        <dbReference type="Proteomes" id="UP001652642"/>
    </source>
</evidence>
<evidence type="ECO:0000256" key="4">
    <source>
        <dbReference type="ARBA" id="ARBA00022729"/>
    </source>
</evidence>
<organism evidence="7 8">
    <name type="scientific">Pogona vitticeps</name>
    <name type="common">central bearded dragon</name>
    <dbReference type="NCBI Taxonomy" id="103695"/>
    <lineage>
        <taxon>Eukaryota</taxon>
        <taxon>Metazoa</taxon>
        <taxon>Chordata</taxon>
        <taxon>Craniata</taxon>
        <taxon>Vertebrata</taxon>
        <taxon>Euteleostomi</taxon>
        <taxon>Lepidosauria</taxon>
        <taxon>Squamata</taxon>
        <taxon>Bifurcata</taxon>
        <taxon>Unidentata</taxon>
        <taxon>Episquamata</taxon>
        <taxon>Toxicofera</taxon>
        <taxon>Iguania</taxon>
        <taxon>Acrodonta</taxon>
        <taxon>Agamidae</taxon>
        <taxon>Amphibolurinae</taxon>
        <taxon>Pogona</taxon>
    </lineage>
</organism>
<feature type="chain" id="PRO_5045664637" evidence="5">
    <location>
        <begin position="26"/>
        <end position="113"/>
    </location>
</feature>
<accession>A0ABM5ELS6</accession>
<proteinExistence type="predicted"/>
<dbReference type="InterPro" id="IPR001811">
    <property type="entry name" value="Chemokine_IL8-like_dom"/>
</dbReference>
<dbReference type="RefSeq" id="XP_072834107.1">
    <property type="nucleotide sequence ID" value="XM_072978006.1"/>
</dbReference>
<keyword evidence="2" id="KW-0202">Cytokine</keyword>
<evidence type="ECO:0000259" key="6">
    <source>
        <dbReference type="SMART" id="SM00199"/>
    </source>
</evidence>
<dbReference type="Proteomes" id="UP001652642">
    <property type="component" value="Chromosome 7"/>
</dbReference>
<dbReference type="PANTHER" id="PTHR12015:SF183">
    <property type="entry name" value="C-C MOTIF CHEMOKINE 3"/>
    <property type="match status" value="1"/>
</dbReference>
<protein>
    <submittedName>
        <fullName evidence="8">C-C motif chemokine 14-like</fullName>
    </submittedName>
</protein>
<evidence type="ECO:0000256" key="3">
    <source>
        <dbReference type="ARBA" id="ARBA00022525"/>
    </source>
</evidence>
<dbReference type="SMART" id="SM00199">
    <property type="entry name" value="SCY"/>
    <property type="match status" value="1"/>
</dbReference>
<evidence type="ECO:0000256" key="5">
    <source>
        <dbReference type="SAM" id="SignalP"/>
    </source>
</evidence>
<evidence type="ECO:0000313" key="8">
    <source>
        <dbReference type="RefSeq" id="XP_072834107.1"/>
    </source>
</evidence>